<dbReference type="EMBL" id="CM056804">
    <property type="protein sequence ID" value="KAJ8706281.1"/>
    <property type="molecule type" value="Genomic_DNA"/>
</dbReference>
<organism evidence="1 2">
    <name type="scientific">Mythimna loreyi</name>
    <dbReference type="NCBI Taxonomy" id="667449"/>
    <lineage>
        <taxon>Eukaryota</taxon>
        <taxon>Metazoa</taxon>
        <taxon>Ecdysozoa</taxon>
        <taxon>Arthropoda</taxon>
        <taxon>Hexapoda</taxon>
        <taxon>Insecta</taxon>
        <taxon>Pterygota</taxon>
        <taxon>Neoptera</taxon>
        <taxon>Endopterygota</taxon>
        <taxon>Lepidoptera</taxon>
        <taxon>Glossata</taxon>
        <taxon>Ditrysia</taxon>
        <taxon>Noctuoidea</taxon>
        <taxon>Noctuidae</taxon>
        <taxon>Noctuinae</taxon>
        <taxon>Hadenini</taxon>
        <taxon>Mythimna</taxon>
    </lineage>
</organism>
<comment type="caution">
    <text evidence="1">The sequence shown here is derived from an EMBL/GenBank/DDBJ whole genome shotgun (WGS) entry which is preliminary data.</text>
</comment>
<evidence type="ECO:0000313" key="2">
    <source>
        <dbReference type="Proteomes" id="UP001231649"/>
    </source>
</evidence>
<proteinExistence type="predicted"/>
<name>A0ACC2Q2F4_9NEOP</name>
<reference evidence="1" key="1">
    <citation type="submission" date="2023-03" db="EMBL/GenBank/DDBJ databases">
        <title>Chromosome-level genomes of two armyworms, Mythimna separata and Mythimna loreyi, provide insights into the biosynthesis and reception of sex pheromones.</title>
        <authorList>
            <person name="Zhao H."/>
        </authorList>
    </citation>
    <scope>NUCLEOTIDE SEQUENCE</scope>
    <source>
        <strain evidence="1">BeijingLab</strain>
    </source>
</reference>
<gene>
    <name evidence="1" type="ORF">PYW08_010907</name>
</gene>
<accession>A0ACC2Q2F4</accession>
<keyword evidence="2" id="KW-1185">Reference proteome</keyword>
<dbReference type="Proteomes" id="UP001231649">
    <property type="component" value="Chromosome 28"/>
</dbReference>
<sequence length="490" mass="54993">MIVNKLVSLSAVLIFLVTIKFSLTQIEIVTDTTTTEEEVSTIICSTCSCADRAVNCANLNITALFELPDWDGLRDFKPIKVNLTQNPITAVTRISKLPIQELNLSNCEIQTLEDGSFLYLEDLSILDLSGNKITTSAINRKVFGGLLGIDGPRDFTKLQYLSLANNDLHTLTQDIFLFMPFLLTLDLSGNPLAFIDQVTMGAISDLKNLRELRLSGCELDTLPEGLLRRHRKLRRLDLSNNRFTTIPSVLREAPNLVYLNLDKISVQSLDASTPLSNMTKLQELSLSRLSRLQNISAGALSGLQDLVILRLNYNPRLTNLHPDFLVWMNEDDEELWPDLKELYLNNNNLSVLDSGIIDGWNDLETGDFSNNPYNCDCKNQWVVDVLVPLLVNTPANATVNNMVCKKPPDVRGLTFAQLNNASRSLVCQEVETITELPISNMAIILGIMIGIVVTFPIVLVLVLLWRKGFFTKCRNRKNYDSDDEHEHQNL</sequence>
<evidence type="ECO:0000313" key="1">
    <source>
        <dbReference type="EMBL" id="KAJ8706281.1"/>
    </source>
</evidence>
<protein>
    <submittedName>
        <fullName evidence="1">Uncharacterized protein</fullName>
    </submittedName>
</protein>